<dbReference type="PANTHER" id="PTHR40274">
    <property type="entry name" value="VIRGINIAMYCIN B LYASE"/>
    <property type="match status" value="1"/>
</dbReference>
<dbReference type="InterPro" id="IPR051344">
    <property type="entry name" value="Vgb"/>
</dbReference>
<reference evidence="1" key="1">
    <citation type="submission" date="2020-10" db="EMBL/GenBank/DDBJ databases">
        <title>Taxonomic study of unclassified bacteria belonging to the class Ktedonobacteria.</title>
        <authorList>
            <person name="Yabe S."/>
            <person name="Wang C.M."/>
            <person name="Zheng Y."/>
            <person name="Sakai Y."/>
            <person name="Cavaletti L."/>
            <person name="Monciardini P."/>
            <person name="Donadio S."/>
        </authorList>
    </citation>
    <scope>NUCLEOTIDE SEQUENCE</scope>
    <source>
        <strain evidence="1">ID150040</strain>
    </source>
</reference>
<protein>
    <submittedName>
        <fullName evidence="1">Uncharacterized protein</fullName>
    </submittedName>
</protein>
<proteinExistence type="predicted"/>
<evidence type="ECO:0000313" key="2">
    <source>
        <dbReference type="Proteomes" id="UP000597444"/>
    </source>
</evidence>
<dbReference type="Gene3D" id="2.130.10.10">
    <property type="entry name" value="YVTN repeat-like/Quinoprotein amine dehydrogenase"/>
    <property type="match status" value="2"/>
</dbReference>
<dbReference type="RefSeq" id="WP_220207699.1">
    <property type="nucleotide sequence ID" value="NZ_BNJK01000001.1"/>
</dbReference>
<dbReference type="EMBL" id="BNJK01000001">
    <property type="protein sequence ID" value="GHO97115.1"/>
    <property type="molecule type" value="Genomic_DNA"/>
</dbReference>
<comment type="caution">
    <text evidence="1">The sequence shown here is derived from an EMBL/GenBank/DDBJ whole genome shotgun (WGS) entry which is preliminary data.</text>
</comment>
<dbReference type="Proteomes" id="UP000597444">
    <property type="component" value="Unassembled WGS sequence"/>
</dbReference>
<dbReference type="InterPro" id="IPR006311">
    <property type="entry name" value="TAT_signal"/>
</dbReference>
<dbReference type="PROSITE" id="PS51318">
    <property type="entry name" value="TAT"/>
    <property type="match status" value="1"/>
</dbReference>
<evidence type="ECO:0000313" key="1">
    <source>
        <dbReference type="EMBL" id="GHO97115.1"/>
    </source>
</evidence>
<dbReference type="SUPFAM" id="SSF101898">
    <property type="entry name" value="NHL repeat"/>
    <property type="match status" value="1"/>
</dbReference>
<dbReference type="InterPro" id="IPR015943">
    <property type="entry name" value="WD40/YVTN_repeat-like_dom_sf"/>
</dbReference>
<keyword evidence="2" id="KW-1185">Reference proteome</keyword>
<dbReference type="AlphaFoldDB" id="A0A8J3IRD2"/>
<sequence>MQKDQSMKLISRRKAIGGLLTTGAILSAGLFATPSAFASSHVRLDQPTVTKFKATIKTSQIALKHVKVSGKTSKVAPKNYTLKTNTQASLLSAQDAQATFSAYPVKTTSDPTLGKIVTGDDGSSFWFAETGANRIGKITTQGAITEYLLPISGYNPTSIANGPGDTFWFPYVSDSTSFIGRMIGASGQVTLYQLPISISSETAITRGPNDTLWFVNGNNQIGSVTADGTIKTYTLDGVRWTQDIAQGPDGALWFTYTGNTTPQSGVARFTTDGSLTFYPVTDAGMAQITTGRDNDLWFAVFEDELGSEQKNVGRITTSGTLTRYYMPQLKDNSYPYSIAYLGNGTFAFGTVQEGAKGSSHEYVGIITPAGDVQAFDTPNADQVFFMTYAGWANEIWFTSTSYSYKGRDKVYKFRLTN</sequence>
<name>A0A8J3IRD2_9CHLR</name>
<dbReference type="PANTHER" id="PTHR40274:SF3">
    <property type="entry name" value="VIRGINIAMYCIN B LYASE"/>
    <property type="match status" value="1"/>
</dbReference>
<organism evidence="1 2">
    <name type="scientific">Reticulibacter mediterranei</name>
    <dbReference type="NCBI Taxonomy" id="2778369"/>
    <lineage>
        <taxon>Bacteria</taxon>
        <taxon>Bacillati</taxon>
        <taxon>Chloroflexota</taxon>
        <taxon>Ktedonobacteria</taxon>
        <taxon>Ktedonobacterales</taxon>
        <taxon>Reticulibacteraceae</taxon>
        <taxon>Reticulibacter</taxon>
    </lineage>
</organism>
<dbReference type="Pfam" id="PF24684">
    <property type="entry name" value="Vgb_lyase"/>
    <property type="match status" value="1"/>
</dbReference>
<accession>A0A8J3IRD2</accession>
<gene>
    <name evidence="1" type="ORF">KSF_071630</name>
</gene>